<dbReference type="STRING" id="765915.A0A1Y2HYV7"/>
<dbReference type="SUPFAM" id="SSF52540">
    <property type="entry name" value="P-loop containing nucleoside triphosphate hydrolases"/>
    <property type="match status" value="1"/>
</dbReference>
<evidence type="ECO:0000313" key="5">
    <source>
        <dbReference type="Proteomes" id="UP000193411"/>
    </source>
</evidence>
<protein>
    <submittedName>
        <fullName evidence="4">p-loop containing nucleoside triphosphate hydrolase protein</fullName>
    </submittedName>
</protein>
<feature type="domain" description="ATPase AAA-type core" evidence="3">
    <location>
        <begin position="2"/>
        <end position="79"/>
    </location>
</feature>
<dbReference type="Gene3D" id="3.40.50.300">
    <property type="entry name" value="P-loop containing nucleotide triphosphate hydrolases"/>
    <property type="match status" value="1"/>
</dbReference>
<dbReference type="Pfam" id="PF00004">
    <property type="entry name" value="AAA"/>
    <property type="match status" value="1"/>
</dbReference>
<dbReference type="GO" id="GO:0016558">
    <property type="term" value="P:protein import into peroxisome matrix"/>
    <property type="evidence" value="ECO:0007669"/>
    <property type="project" value="TreeGrafter"/>
</dbReference>
<dbReference type="InterPro" id="IPR003960">
    <property type="entry name" value="ATPase_AAA_CS"/>
</dbReference>
<dbReference type="PANTHER" id="PTHR23077:SF9">
    <property type="entry name" value="PEROXISOMAL ATPASE PEX6"/>
    <property type="match status" value="1"/>
</dbReference>
<dbReference type="EMBL" id="MCFL01000004">
    <property type="protein sequence ID" value="ORZ39796.1"/>
    <property type="molecule type" value="Genomic_DNA"/>
</dbReference>
<dbReference type="InterPro" id="IPR050168">
    <property type="entry name" value="AAA_ATPase_domain"/>
</dbReference>
<dbReference type="GO" id="GO:0005524">
    <property type="term" value="F:ATP binding"/>
    <property type="evidence" value="ECO:0007669"/>
    <property type="project" value="UniProtKB-KW"/>
</dbReference>
<keyword evidence="5" id="KW-1185">Reference proteome</keyword>
<dbReference type="GO" id="GO:0005778">
    <property type="term" value="C:peroxisomal membrane"/>
    <property type="evidence" value="ECO:0007669"/>
    <property type="project" value="TreeGrafter"/>
</dbReference>
<feature type="compositionally biased region" description="Low complexity" evidence="2">
    <location>
        <begin position="263"/>
        <end position="275"/>
    </location>
</feature>
<keyword evidence="4" id="KW-0378">Hydrolase</keyword>
<dbReference type="InterPro" id="IPR027417">
    <property type="entry name" value="P-loop_NTPase"/>
</dbReference>
<dbReference type="AlphaFoldDB" id="A0A1Y2HYV7"/>
<evidence type="ECO:0000256" key="2">
    <source>
        <dbReference type="SAM" id="MobiDB-lite"/>
    </source>
</evidence>
<dbReference type="OrthoDB" id="5553750at2759"/>
<dbReference type="PANTHER" id="PTHR23077">
    <property type="entry name" value="AAA-FAMILY ATPASE"/>
    <property type="match status" value="1"/>
</dbReference>
<dbReference type="PROSITE" id="PS00674">
    <property type="entry name" value="AAA"/>
    <property type="match status" value="1"/>
</dbReference>
<keyword evidence="1" id="KW-0067">ATP-binding</keyword>
<feature type="compositionally biased region" description="Low complexity" evidence="2">
    <location>
        <begin position="194"/>
        <end position="224"/>
    </location>
</feature>
<evidence type="ECO:0000259" key="3">
    <source>
        <dbReference type="Pfam" id="PF00004"/>
    </source>
</evidence>
<sequence length="290" mass="30961">MYVGESEANVRRVFQRAREAAPAVIFFDELDSLLAELDNMSGGGTGDKPVFVMGATNRPDLLDEALLRPGRFDKLVFLDVPRDHEAQRNVLKALTRKFPMSADKPVDLLRVAQRLPLSLTGADLYALASDAMLAALTRRIEARERGDEVDEDDMARPVEVVEEDFVEAASRLSPSVSKDELAHYRRLEAQFTASANPASATPEAPSSARTAVTSSSSNAASASAVDEDLDHGMQRAESGMPGSYSLDSQDGGLVDGQVIVLEGATASGSPAASSRSPRKGNKGKGKAKAR</sequence>
<dbReference type="GO" id="GO:0016887">
    <property type="term" value="F:ATP hydrolysis activity"/>
    <property type="evidence" value="ECO:0007669"/>
    <property type="project" value="InterPro"/>
</dbReference>
<feature type="compositionally biased region" description="Basic residues" evidence="2">
    <location>
        <begin position="276"/>
        <end position="290"/>
    </location>
</feature>
<gene>
    <name evidence="4" type="ORF">BCR44DRAFT_1496028</name>
</gene>
<reference evidence="4 5" key="1">
    <citation type="submission" date="2016-07" db="EMBL/GenBank/DDBJ databases">
        <title>Pervasive Adenine N6-methylation of Active Genes in Fungi.</title>
        <authorList>
            <consortium name="DOE Joint Genome Institute"/>
            <person name="Mondo S.J."/>
            <person name="Dannebaum R.O."/>
            <person name="Kuo R.C."/>
            <person name="Labutti K."/>
            <person name="Haridas S."/>
            <person name="Kuo A."/>
            <person name="Salamov A."/>
            <person name="Ahrendt S.R."/>
            <person name="Lipzen A."/>
            <person name="Sullivan W."/>
            <person name="Andreopoulos W.B."/>
            <person name="Clum A."/>
            <person name="Lindquist E."/>
            <person name="Daum C."/>
            <person name="Ramamoorthy G.K."/>
            <person name="Gryganskyi A."/>
            <person name="Culley D."/>
            <person name="Magnuson J.K."/>
            <person name="James T.Y."/>
            <person name="O'Malley M.A."/>
            <person name="Stajich J.E."/>
            <person name="Spatafora J.W."/>
            <person name="Visel A."/>
            <person name="Grigoriev I.V."/>
        </authorList>
    </citation>
    <scope>NUCLEOTIDE SEQUENCE [LARGE SCALE GENOMIC DNA]</scope>
    <source>
        <strain evidence="4 5">PL171</strain>
    </source>
</reference>
<name>A0A1Y2HYV7_9FUNG</name>
<comment type="similarity">
    <text evidence="1">Belongs to the AAA ATPase family.</text>
</comment>
<evidence type="ECO:0000256" key="1">
    <source>
        <dbReference type="RuleBase" id="RU003651"/>
    </source>
</evidence>
<accession>A0A1Y2HYV7</accession>
<dbReference type="Gene3D" id="1.10.8.60">
    <property type="match status" value="1"/>
</dbReference>
<proteinExistence type="inferred from homology"/>
<organism evidence="4 5">
    <name type="scientific">Catenaria anguillulae PL171</name>
    <dbReference type="NCBI Taxonomy" id="765915"/>
    <lineage>
        <taxon>Eukaryota</taxon>
        <taxon>Fungi</taxon>
        <taxon>Fungi incertae sedis</taxon>
        <taxon>Blastocladiomycota</taxon>
        <taxon>Blastocladiomycetes</taxon>
        <taxon>Blastocladiales</taxon>
        <taxon>Catenariaceae</taxon>
        <taxon>Catenaria</taxon>
    </lineage>
</organism>
<feature type="region of interest" description="Disordered" evidence="2">
    <location>
        <begin position="194"/>
        <end position="290"/>
    </location>
</feature>
<evidence type="ECO:0000313" key="4">
    <source>
        <dbReference type="EMBL" id="ORZ39796.1"/>
    </source>
</evidence>
<dbReference type="GO" id="GO:0005829">
    <property type="term" value="C:cytosol"/>
    <property type="evidence" value="ECO:0007669"/>
    <property type="project" value="TreeGrafter"/>
</dbReference>
<keyword evidence="1" id="KW-0547">Nucleotide-binding</keyword>
<comment type="caution">
    <text evidence="4">The sequence shown here is derived from an EMBL/GenBank/DDBJ whole genome shotgun (WGS) entry which is preliminary data.</text>
</comment>
<dbReference type="Proteomes" id="UP000193411">
    <property type="component" value="Unassembled WGS sequence"/>
</dbReference>
<dbReference type="InterPro" id="IPR003959">
    <property type="entry name" value="ATPase_AAA_core"/>
</dbReference>